<name>A0A077NHZ1_XENBV</name>
<dbReference type="EMBL" id="CBSW010000215">
    <property type="protein sequence ID" value="CDG98033.1"/>
    <property type="molecule type" value="Genomic_DNA"/>
</dbReference>
<comment type="caution">
    <text evidence="1">The sequence shown here is derived from an EMBL/GenBank/DDBJ whole genome shotgun (WGS) entry which is preliminary data.</text>
</comment>
<proteinExistence type="predicted"/>
<organism evidence="1">
    <name type="scientific">Xenorhabdus bovienii str. puntauvense</name>
    <dbReference type="NCBI Taxonomy" id="1398201"/>
    <lineage>
        <taxon>Bacteria</taxon>
        <taxon>Pseudomonadati</taxon>
        <taxon>Pseudomonadota</taxon>
        <taxon>Gammaproteobacteria</taxon>
        <taxon>Enterobacterales</taxon>
        <taxon>Morganellaceae</taxon>
        <taxon>Xenorhabdus</taxon>
    </lineage>
</organism>
<dbReference type="AlphaFoldDB" id="A0A077NHZ1"/>
<evidence type="ECO:0000313" key="1">
    <source>
        <dbReference type="EMBL" id="CDG98033.1"/>
    </source>
</evidence>
<dbReference type="HOGENOM" id="CLU_2398903_0_0_6"/>
<sequence>MKLPLELMSLKVIIKRQEAVEKKPPGVWKETFTENLGYNMLFRAAIFAAKQVQLNCIISCVTYNQKVMIELAEDFVALPGGFFHCARAKYTAV</sequence>
<dbReference type="Proteomes" id="UP000028511">
    <property type="component" value="Unassembled WGS sequence"/>
</dbReference>
<gene>
    <name evidence="1" type="ORF">XBP1_2920027</name>
</gene>
<protein>
    <submittedName>
        <fullName evidence="1">Uncharacterized protein</fullName>
    </submittedName>
</protein>
<reference evidence="1" key="1">
    <citation type="submission" date="2013-07" db="EMBL/GenBank/DDBJ databases">
        <title>Sub-species coevolution in mutualistic symbiosis.</title>
        <authorList>
            <person name="Murfin K."/>
            <person name="Klassen J."/>
            <person name="Lee M."/>
            <person name="Forst S."/>
            <person name="Stock P."/>
            <person name="Goodrich-Blair H."/>
        </authorList>
    </citation>
    <scope>NUCLEOTIDE SEQUENCE [LARGE SCALE GENOMIC DNA]</scope>
    <source>
        <strain evidence="1">Puntauvense</strain>
    </source>
</reference>
<accession>A0A077NHZ1</accession>